<evidence type="ECO:0000259" key="5">
    <source>
        <dbReference type="PROSITE" id="PS50850"/>
    </source>
</evidence>
<dbReference type="GO" id="GO:0022857">
    <property type="term" value="F:transmembrane transporter activity"/>
    <property type="evidence" value="ECO:0007669"/>
    <property type="project" value="InterPro"/>
</dbReference>
<feature type="transmembrane region" description="Helical" evidence="4">
    <location>
        <begin position="32"/>
        <end position="50"/>
    </location>
</feature>
<feature type="transmembrane region" description="Helical" evidence="4">
    <location>
        <begin position="101"/>
        <end position="118"/>
    </location>
</feature>
<dbReference type="PANTHER" id="PTHR23523:SF2">
    <property type="entry name" value="2-NITROIMIDAZOLE TRANSPORTER"/>
    <property type="match status" value="1"/>
</dbReference>
<feature type="transmembrane region" description="Helical" evidence="4">
    <location>
        <begin position="357"/>
        <end position="380"/>
    </location>
</feature>
<feature type="domain" description="Major facilitator superfamily (MFS) profile" evidence="5">
    <location>
        <begin position="31"/>
        <end position="408"/>
    </location>
</feature>
<feature type="transmembrane region" description="Helical" evidence="4">
    <location>
        <begin position="232"/>
        <end position="258"/>
    </location>
</feature>
<dbReference type="PROSITE" id="PS50850">
    <property type="entry name" value="MFS"/>
    <property type="match status" value="1"/>
</dbReference>
<keyword evidence="3 4" id="KW-0472">Membrane</keyword>
<dbReference type="Gene3D" id="1.20.1250.20">
    <property type="entry name" value="MFS general substrate transporter like domains"/>
    <property type="match status" value="2"/>
</dbReference>
<feature type="transmembrane region" description="Helical" evidence="4">
    <location>
        <begin position="297"/>
        <end position="316"/>
    </location>
</feature>
<feature type="transmembrane region" description="Helical" evidence="4">
    <location>
        <begin position="70"/>
        <end position="89"/>
    </location>
</feature>
<dbReference type="InterPro" id="IPR036259">
    <property type="entry name" value="MFS_trans_sf"/>
</dbReference>
<name>A0A918J220_9FLAO</name>
<gene>
    <name evidence="6" type="ORF">GCM10007383_30480</name>
</gene>
<feature type="transmembrane region" description="Helical" evidence="4">
    <location>
        <begin position="386"/>
        <end position="408"/>
    </location>
</feature>
<organism evidence="6 7">
    <name type="scientific">Arenibacter certesii</name>
    <dbReference type="NCBI Taxonomy" id="228955"/>
    <lineage>
        <taxon>Bacteria</taxon>
        <taxon>Pseudomonadati</taxon>
        <taxon>Bacteroidota</taxon>
        <taxon>Flavobacteriia</taxon>
        <taxon>Flavobacteriales</taxon>
        <taxon>Flavobacteriaceae</taxon>
        <taxon>Arenibacter</taxon>
    </lineage>
</organism>
<keyword evidence="2 4" id="KW-1133">Transmembrane helix</keyword>
<evidence type="ECO:0000313" key="6">
    <source>
        <dbReference type="EMBL" id="GGW43840.1"/>
    </source>
</evidence>
<dbReference type="AlphaFoldDB" id="A0A918J220"/>
<keyword evidence="1 4" id="KW-0812">Transmembrane</keyword>
<comment type="caution">
    <text evidence="6">The sequence shown here is derived from an EMBL/GenBank/DDBJ whole genome shotgun (WGS) entry which is preliminary data.</text>
</comment>
<proteinExistence type="predicted"/>
<evidence type="ECO:0000313" key="7">
    <source>
        <dbReference type="Proteomes" id="UP000634668"/>
    </source>
</evidence>
<reference evidence="6" key="1">
    <citation type="journal article" date="2014" name="Int. J. Syst. Evol. Microbiol.">
        <title>Complete genome sequence of Corynebacterium casei LMG S-19264T (=DSM 44701T), isolated from a smear-ripened cheese.</title>
        <authorList>
            <consortium name="US DOE Joint Genome Institute (JGI-PGF)"/>
            <person name="Walter F."/>
            <person name="Albersmeier A."/>
            <person name="Kalinowski J."/>
            <person name="Ruckert C."/>
        </authorList>
    </citation>
    <scope>NUCLEOTIDE SEQUENCE</scope>
    <source>
        <strain evidence="6">KCTC 12113</strain>
    </source>
</reference>
<dbReference type="SUPFAM" id="SSF103473">
    <property type="entry name" value="MFS general substrate transporter"/>
    <property type="match status" value="1"/>
</dbReference>
<dbReference type="Pfam" id="PF07690">
    <property type="entry name" value="MFS_1"/>
    <property type="match status" value="1"/>
</dbReference>
<feature type="transmembrane region" description="Helical" evidence="4">
    <location>
        <begin position="124"/>
        <end position="146"/>
    </location>
</feature>
<feature type="transmembrane region" description="Helical" evidence="4">
    <location>
        <begin position="158"/>
        <end position="179"/>
    </location>
</feature>
<feature type="transmembrane region" description="Helical" evidence="4">
    <location>
        <begin position="185"/>
        <end position="206"/>
    </location>
</feature>
<feature type="transmembrane region" description="Helical" evidence="4">
    <location>
        <begin position="270"/>
        <end position="290"/>
    </location>
</feature>
<dbReference type="PANTHER" id="PTHR23523">
    <property type="match status" value="1"/>
</dbReference>
<dbReference type="InterPro" id="IPR011701">
    <property type="entry name" value="MFS"/>
</dbReference>
<sequence>MQDLKIIDQLDMKGQTNAGSANKWGNRLNLELILILLGILFIAANLRAPITSVGPVINEISDSLSLSPAFVGLLTAIPLISFALLSAFAPRVARKTGLERLLLYSLMVLALGLFTRSVGNVPLLFIGAALIGAAITVGNVLMPAYIKKTFPNKVGIVTGMYLVSMNLTSALAAGFSIRIGQVSGMGWQGSIGIWGILAVVSLFIWYPQVKKSPVITAQGKRTSSKALWKSSLAWNIAVFMGLQSLLFYCLAAWLPTILQSWGMSPDRSGWMLSFIQMAQLPIMLIGPILAARMKDQISLVWVTFILLMLGLAGIIFGKTSFVIPSVISIGISLGLAFTLAMMFMVLRTKTTSESAELSGMSQTVGYIIAACGPPVFGALFSLSNNWYVPLALLVVSAILLLVVGLTSAKNRYLSE</sequence>
<accession>A0A918J220</accession>
<evidence type="ECO:0000256" key="4">
    <source>
        <dbReference type="SAM" id="Phobius"/>
    </source>
</evidence>
<feature type="transmembrane region" description="Helical" evidence="4">
    <location>
        <begin position="322"/>
        <end position="345"/>
    </location>
</feature>
<dbReference type="InterPro" id="IPR052524">
    <property type="entry name" value="MFS_Cyanate_Porter"/>
</dbReference>
<keyword evidence="7" id="KW-1185">Reference proteome</keyword>
<evidence type="ECO:0000256" key="3">
    <source>
        <dbReference type="ARBA" id="ARBA00023136"/>
    </source>
</evidence>
<evidence type="ECO:0000256" key="2">
    <source>
        <dbReference type="ARBA" id="ARBA00022989"/>
    </source>
</evidence>
<dbReference type="InterPro" id="IPR020846">
    <property type="entry name" value="MFS_dom"/>
</dbReference>
<protein>
    <submittedName>
        <fullName evidence="6">ABC transporter permease</fullName>
    </submittedName>
</protein>
<dbReference type="Proteomes" id="UP000634668">
    <property type="component" value="Unassembled WGS sequence"/>
</dbReference>
<dbReference type="CDD" id="cd17339">
    <property type="entry name" value="MFS_NIMT_CynX_like"/>
    <property type="match status" value="1"/>
</dbReference>
<reference evidence="6" key="2">
    <citation type="submission" date="2020-09" db="EMBL/GenBank/DDBJ databases">
        <authorList>
            <person name="Sun Q."/>
            <person name="Kim S."/>
        </authorList>
    </citation>
    <scope>NUCLEOTIDE SEQUENCE</scope>
    <source>
        <strain evidence="6">KCTC 12113</strain>
    </source>
</reference>
<dbReference type="EMBL" id="BMWP01000024">
    <property type="protein sequence ID" value="GGW43840.1"/>
    <property type="molecule type" value="Genomic_DNA"/>
</dbReference>
<evidence type="ECO:0000256" key="1">
    <source>
        <dbReference type="ARBA" id="ARBA00022692"/>
    </source>
</evidence>